<keyword evidence="3" id="KW-1185">Reference proteome</keyword>
<accession>A0A1I2H2S3</accession>
<dbReference type="RefSeq" id="WP_046233674.1">
    <property type="nucleotide sequence ID" value="NZ_FONN01000019.1"/>
</dbReference>
<dbReference type="EMBL" id="FONN01000019">
    <property type="protein sequence ID" value="SFF23106.1"/>
    <property type="molecule type" value="Genomic_DNA"/>
</dbReference>
<dbReference type="Proteomes" id="UP000183410">
    <property type="component" value="Unassembled WGS sequence"/>
</dbReference>
<reference evidence="3" key="1">
    <citation type="submission" date="2016-10" db="EMBL/GenBank/DDBJ databases">
        <authorList>
            <person name="Varghese N."/>
            <person name="Submissions S."/>
        </authorList>
    </citation>
    <scope>NUCLEOTIDE SEQUENCE [LARGE SCALE GENOMIC DNA]</scope>
    <source>
        <strain evidence="3">CGMCC 1.10223</strain>
    </source>
</reference>
<feature type="region of interest" description="Disordered" evidence="1">
    <location>
        <begin position="1"/>
        <end position="20"/>
    </location>
</feature>
<evidence type="ECO:0000313" key="3">
    <source>
        <dbReference type="Proteomes" id="UP000183410"/>
    </source>
</evidence>
<protein>
    <submittedName>
        <fullName evidence="2">Uncharacterized protein</fullName>
    </submittedName>
</protein>
<organism evidence="2 3">
    <name type="scientific">Paenibacillus algorifonticola</name>
    <dbReference type="NCBI Taxonomy" id="684063"/>
    <lineage>
        <taxon>Bacteria</taxon>
        <taxon>Bacillati</taxon>
        <taxon>Bacillota</taxon>
        <taxon>Bacilli</taxon>
        <taxon>Bacillales</taxon>
        <taxon>Paenibacillaceae</taxon>
        <taxon>Paenibacillus</taxon>
    </lineage>
</organism>
<gene>
    <name evidence="2" type="ORF">SAMN04487969_11972</name>
</gene>
<feature type="compositionally biased region" description="Basic and acidic residues" evidence="1">
    <location>
        <begin position="1"/>
        <end position="13"/>
    </location>
</feature>
<sequence length="68" mass="7686">MSSKTKNEAHEVAEAPPVPAYSKEQYLTSKRFSPQERDILAAVLEANRSYTNEEAVAAIESYLRKDVR</sequence>
<evidence type="ECO:0000256" key="1">
    <source>
        <dbReference type="SAM" id="MobiDB-lite"/>
    </source>
</evidence>
<name>A0A1I2H2S3_9BACL</name>
<proteinExistence type="predicted"/>
<evidence type="ECO:0000313" key="2">
    <source>
        <dbReference type="EMBL" id="SFF23106.1"/>
    </source>
</evidence>
<dbReference type="AlphaFoldDB" id="A0A1I2H2S3"/>